<gene>
    <name evidence="1" type="ORF">BN1356_00770</name>
</gene>
<dbReference type="OrthoDB" id="9794280at2"/>
<organism evidence="1 2">
    <name type="scientific">Streptococcus varani</name>
    <dbReference type="NCBI Taxonomy" id="1608583"/>
    <lineage>
        <taxon>Bacteria</taxon>
        <taxon>Bacillati</taxon>
        <taxon>Bacillota</taxon>
        <taxon>Bacilli</taxon>
        <taxon>Lactobacillales</taxon>
        <taxon>Streptococcaceae</taxon>
        <taxon>Streptococcus</taxon>
    </lineage>
</organism>
<reference evidence="2" key="1">
    <citation type="submission" date="2015-03" db="EMBL/GenBank/DDBJ databases">
        <authorList>
            <person name="Urmite Genomes"/>
        </authorList>
    </citation>
    <scope>NUCLEOTIDE SEQUENCE [LARGE SCALE GENOMIC DNA]</scope>
    <source>
        <strain evidence="2">FF10</strain>
    </source>
</reference>
<dbReference type="EMBL" id="CTEN01000002">
    <property type="protein sequence ID" value="CQR24425.1"/>
    <property type="molecule type" value="Genomic_DNA"/>
</dbReference>
<proteinExistence type="predicted"/>
<name>A0A0E3WEW4_9STRE</name>
<protein>
    <submittedName>
        <fullName evidence="1">Uncharacterized protein</fullName>
    </submittedName>
</protein>
<keyword evidence="2" id="KW-1185">Reference proteome</keyword>
<dbReference type="STRING" id="1608583.BN1356_00770"/>
<dbReference type="RefSeq" id="WP_093650096.1">
    <property type="nucleotide sequence ID" value="NZ_CTEN01000002.1"/>
</dbReference>
<evidence type="ECO:0000313" key="1">
    <source>
        <dbReference type="EMBL" id="CQR24425.1"/>
    </source>
</evidence>
<dbReference type="AlphaFoldDB" id="A0A0E3WEW4"/>
<accession>A0A0E3WEW4</accession>
<sequence>MLAEKNKATRITKEIISYFLDNDLNEFDLKFSVDNDLFRLKISAPASNKPESFDKLIHDLHTERQIEVDEYFNALLGSFSHDHDYTFLGKAIDLASGNFEDGILWLEIERQNMNS</sequence>
<dbReference type="Proteomes" id="UP000198604">
    <property type="component" value="Unassembled WGS sequence"/>
</dbReference>
<evidence type="ECO:0000313" key="2">
    <source>
        <dbReference type="Proteomes" id="UP000198604"/>
    </source>
</evidence>